<dbReference type="PANTHER" id="PTHR45949:SF2">
    <property type="entry name" value="SORTING NEXIN-4"/>
    <property type="match status" value="1"/>
</dbReference>
<dbReference type="GO" id="GO:0010008">
    <property type="term" value="C:endosome membrane"/>
    <property type="evidence" value="ECO:0007669"/>
    <property type="project" value="UniProtKB-SubCell"/>
</dbReference>
<reference evidence="19" key="2">
    <citation type="submission" date="2020-04" db="EMBL/GenBank/DDBJ databases">
        <authorList>
            <consortium name="NCBI Genome Project"/>
        </authorList>
    </citation>
    <scope>NUCLEOTIDE SEQUENCE</scope>
    <source>
        <strain evidence="19">CBS 781.70</strain>
    </source>
</reference>
<comment type="similarity">
    <text evidence="4">Belongs to the YPT35 family.</text>
</comment>
<dbReference type="GO" id="GO:0005774">
    <property type="term" value="C:vacuolar membrane"/>
    <property type="evidence" value="ECO:0007669"/>
    <property type="project" value="UniProtKB-SubCell"/>
</dbReference>
<keyword evidence="8" id="KW-0926">Vacuole</keyword>
<dbReference type="Gene3D" id="3.30.1520.10">
    <property type="entry name" value="Phox-like domain"/>
    <property type="match status" value="1"/>
</dbReference>
<comment type="similarity">
    <text evidence="5">Belongs to the sorting nexin family.</text>
</comment>
<dbReference type="PANTHER" id="PTHR45949">
    <property type="entry name" value="SORTING NEXIN-4"/>
    <property type="match status" value="1"/>
</dbReference>
<dbReference type="GO" id="GO:0005769">
    <property type="term" value="C:early endosome"/>
    <property type="evidence" value="ECO:0007669"/>
    <property type="project" value="TreeGrafter"/>
</dbReference>
<dbReference type="GO" id="GO:0032266">
    <property type="term" value="F:phosphatidylinositol-3-phosphate binding"/>
    <property type="evidence" value="ECO:0007669"/>
    <property type="project" value="InterPro"/>
</dbReference>
<keyword evidence="11" id="KW-0472">Membrane</keyword>
<dbReference type="PROSITE" id="PS50195">
    <property type="entry name" value="PX"/>
    <property type="match status" value="1"/>
</dbReference>
<keyword evidence="9" id="KW-0967">Endosome</keyword>
<evidence type="ECO:0000256" key="11">
    <source>
        <dbReference type="ARBA" id="ARBA00023136"/>
    </source>
</evidence>
<evidence type="ECO:0000313" key="17">
    <source>
        <dbReference type="EMBL" id="KAF1808132.1"/>
    </source>
</evidence>
<evidence type="ECO:0000259" key="16">
    <source>
        <dbReference type="PROSITE" id="PS50195"/>
    </source>
</evidence>
<dbReference type="CDD" id="cd07280">
    <property type="entry name" value="PX_YPT35"/>
    <property type="match status" value="1"/>
</dbReference>
<feature type="region of interest" description="Disordered" evidence="15">
    <location>
        <begin position="1"/>
        <end position="23"/>
    </location>
</feature>
<evidence type="ECO:0000313" key="19">
    <source>
        <dbReference type="RefSeq" id="XP_033529763.1"/>
    </source>
</evidence>
<dbReference type="RefSeq" id="XP_033529763.1">
    <property type="nucleotide sequence ID" value="XM_033675576.1"/>
</dbReference>
<dbReference type="InterPro" id="IPR037917">
    <property type="entry name" value="Ypt35_PX"/>
</dbReference>
<dbReference type="AlphaFoldDB" id="A0A6G1FR40"/>
<keyword evidence="7" id="KW-0963">Cytoplasm</keyword>
<evidence type="ECO:0000256" key="4">
    <source>
        <dbReference type="ARBA" id="ARBA00007426"/>
    </source>
</evidence>
<evidence type="ECO:0000256" key="15">
    <source>
        <dbReference type="SAM" id="MobiDB-lite"/>
    </source>
</evidence>
<dbReference type="SUPFAM" id="SSF64268">
    <property type="entry name" value="PX domain"/>
    <property type="match status" value="1"/>
</dbReference>
<dbReference type="GeneID" id="54416146"/>
<feature type="compositionally biased region" description="Basic and acidic residues" evidence="15">
    <location>
        <begin position="1"/>
        <end position="13"/>
    </location>
</feature>
<evidence type="ECO:0000256" key="3">
    <source>
        <dbReference type="ARBA" id="ARBA00004496"/>
    </source>
</evidence>
<evidence type="ECO:0000256" key="13">
    <source>
        <dbReference type="ARBA" id="ARBA00033774"/>
    </source>
</evidence>
<keyword evidence="18" id="KW-1185">Reference proteome</keyword>
<keyword evidence="6" id="KW-0813">Transport</keyword>
<feature type="non-terminal residue" evidence="17">
    <location>
        <position position="1"/>
    </location>
</feature>
<evidence type="ECO:0000256" key="8">
    <source>
        <dbReference type="ARBA" id="ARBA00022554"/>
    </source>
</evidence>
<evidence type="ECO:0000256" key="5">
    <source>
        <dbReference type="ARBA" id="ARBA00010883"/>
    </source>
</evidence>
<name>A0A6G1FR40_9PEZI</name>
<evidence type="ECO:0000256" key="14">
    <source>
        <dbReference type="ARBA" id="ARBA00033785"/>
    </source>
</evidence>
<dbReference type="GO" id="GO:0000422">
    <property type="term" value="P:autophagy of mitochondrion"/>
    <property type="evidence" value="ECO:0007669"/>
    <property type="project" value="TreeGrafter"/>
</dbReference>
<dbReference type="GO" id="GO:0015031">
    <property type="term" value="P:protein transport"/>
    <property type="evidence" value="ECO:0007669"/>
    <property type="project" value="TreeGrafter"/>
</dbReference>
<evidence type="ECO:0000256" key="12">
    <source>
        <dbReference type="ARBA" id="ARBA00033728"/>
    </source>
</evidence>
<sequence length="157" mass="18095">SPPYWQRRDRGDSIRSNAPTDRQRFTITLEDHTEEDSEQSKALWARGATIEEWTLVQGSKPASLGAYVVWVCNVQTQRGGIIKIRKRYSEFEQLRKALVRTFPHSSAALPPLPPKSILSRFKPPFLEKRRVGLQYFLTCVLLNPEFSSAPVLKEFMF</sequence>
<dbReference type="GO" id="GO:0032456">
    <property type="term" value="P:endocytic recycling"/>
    <property type="evidence" value="ECO:0007669"/>
    <property type="project" value="TreeGrafter"/>
</dbReference>
<reference evidence="17 19" key="1">
    <citation type="submission" date="2020-01" db="EMBL/GenBank/DDBJ databases">
        <authorList>
            <consortium name="DOE Joint Genome Institute"/>
            <person name="Haridas S."/>
            <person name="Albert R."/>
            <person name="Binder M."/>
            <person name="Bloem J."/>
            <person name="Labutti K."/>
            <person name="Salamov A."/>
            <person name="Andreopoulos B."/>
            <person name="Baker S.E."/>
            <person name="Barry K."/>
            <person name="Bills G."/>
            <person name="Bluhm B.H."/>
            <person name="Cannon C."/>
            <person name="Castanera R."/>
            <person name="Culley D.E."/>
            <person name="Daum C."/>
            <person name="Ezra D."/>
            <person name="Gonzalez J.B."/>
            <person name="Henrissat B."/>
            <person name="Kuo A."/>
            <person name="Liang C."/>
            <person name="Lipzen A."/>
            <person name="Lutzoni F."/>
            <person name="Magnuson J."/>
            <person name="Mondo S."/>
            <person name="Nolan M."/>
            <person name="Ohm R."/>
            <person name="Pangilinan J."/>
            <person name="Park H.-J."/>
            <person name="Ramirez L."/>
            <person name="Alfaro M."/>
            <person name="Sun H."/>
            <person name="Tritt A."/>
            <person name="Yoshinaga Y."/>
            <person name="Zwiers L.-H."/>
            <person name="Turgeon B.G."/>
            <person name="Goodwin S.B."/>
            <person name="Spatafora J.W."/>
            <person name="Crous P.W."/>
            <person name="Grigoriev I.V."/>
        </authorList>
    </citation>
    <scope>NUCLEOTIDE SEQUENCE</scope>
    <source>
        <strain evidence="17 19">CBS 781.70</strain>
    </source>
</reference>
<protein>
    <recommendedName>
        <fullName evidence="13">Endosomal/vacuolar adapter protein YPT35</fullName>
    </recommendedName>
    <alternativeName>
        <fullName evidence="14">PX domain-containing protein YPT35</fullName>
    </alternativeName>
</protein>
<comment type="subcellular location">
    <subcellularLocation>
        <location evidence="3">Cytoplasm</location>
    </subcellularLocation>
    <subcellularLocation>
        <location evidence="2">Endosome</location>
    </subcellularLocation>
    <subcellularLocation>
        <location evidence="1">Vacuole membrane</location>
        <topology evidence="1">Peripheral membrane protein</topology>
    </subcellularLocation>
</comment>
<evidence type="ECO:0000313" key="18">
    <source>
        <dbReference type="Proteomes" id="UP000504638"/>
    </source>
</evidence>
<accession>A0A6G1FR40</accession>
<evidence type="ECO:0000256" key="6">
    <source>
        <dbReference type="ARBA" id="ARBA00022448"/>
    </source>
</evidence>
<evidence type="ECO:0000256" key="1">
    <source>
        <dbReference type="ARBA" id="ARBA00004148"/>
    </source>
</evidence>
<feature type="domain" description="PX" evidence="16">
    <location>
        <begin position="48"/>
        <end position="157"/>
    </location>
</feature>
<keyword evidence="10" id="KW-0446">Lipid-binding</keyword>
<evidence type="ECO:0000256" key="9">
    <source>
        <dbReference type="ARBA" id="ARBA00022753"/>
    </source>
</evidence>
<dbReference type="EMBL" id="ML975190">
    <property type="protein sequence ID" value="KAF1808132.1"/>
    <property type="molecule type" value="Genomic_DNA"/>
</dbReference>
<dbReference type="OrthoDB" id="10254720at2759"/>
<dbReference type="InterPro" id="IPR036871">
    <property type="entry name" value="PX_dom_sf"/>
</dbReference>
<organism evidence="17">
    <name type="scientific">Eremomyces bilateralis CBS 781.70</name>
    <dbReference type="NCBI Taxonomy" id="1392243"/>
    <lineage>
        <taxon>Eukaryota</taxon>
        <taxon>Fungi</taxon>
        <taxon>Dikarya</taxon>
        <taxon>Ascomycota</taxon>
        <taxon>Pezizomycotina</taxon>
        <taxon>Dothideomycetes</taxon>
        <taxon>Dothideomycetes incertae sedis</taxon>
        <taxon>Eremomycetales</taxon>
        <taxon>Eremomycetaceae</taxon>
        <taxon>Eremomyces</taxon>
    </lineage>
</organism>
<dbReference type="SMART" id="SM00312">
    <property type="entry name" value="PX"/>
    <property type="match status" value="1"/>
</dbReference>
<gene>
    <name evidence="17 19" type="ORF">P152DRAFT_374128</name>
</gene>
<dbReference type="GO" id="GO:0000407">
    <property type="term" value="C:phagophore assembly site"/>
    <property type="evidence" value="ECO:0007669"/>
    <property type="project" value="TreeGrafter"/>
</dbReference>
<comment type="function">
    <text evidence="12">Recruits the lipid transfer protein VPS13 to endosomal and vacuolar membranes.</text>
</comment>
<proteinExistence type="inferred from homology"/>
<dbReference type="Proteomes" id="UP000504638">
    <property type="component" value="Unplaced"/>
</dbReference>
<dbReference type="InterPro" id="IPR001683">
    <property type="entry name" value="PX_dom"/>
</dbReference>
<dbReference type="Pfam" id="PF00787">
    <property type="entry name" value="PX"/>
    <property type="match status" value="1"/>
</dbReference>
<dbReference type="GO" id="GO:0061709">
    <property type="term" value="P:reticulophagy"/>
    <property type="evidence" value="ECO:0007669"/>
    <property type="project" value="TreeGrafter"/>
</dbReference>
<evidence type="ECO:0000256" key="7">
    <source>
        <dbReference type="ARBA" id="ARBA00022490"/>
    </source>
</evidence>
<evidence type="ECO:0000256" key="10">
    <source>
        <dbReference type="ARBA" id="ARBA00023121"/>
    </source>
</evidence>
<evidence type="ECO:0000256" key="2">
    <source>
        <dbReference type="ARBA" id="ARBA00004177"/>
    </source>
</evidence>
<reference evidence="19" key="3">
    <citation type="submission" date="2025-04" db="UniProtKB">
        <authorList>
            <consortium name="RefSeq"/>
        </authorList>
    </citation>
    <scope>IDENTIFICATION</scope>
    <source>
        <strain evidence="19">CBS 781.70</strain>
    </source>
</reference>
<dbReference type="GO" id="GO:0034727">
    <property type="term" value="P:piecemeal microautophagy of the nucleus"/>
    <property type="evidence" value="ECO:0007669"/>
    <property type="project" value="TreeGrafter"/>
</dbReference>
<feature type="non-terminal residue" evidence="17">
    <location>
        <position position="157"/>
    </location>
</feature>